<dbReference type="Gene3D" id="3.40.50.300">
    <property type="entry name" value="P-loop containing nucleotide triphosphate hydrolases"/>
    <property type="match status" value="1"/>
</dbReference>
<protein>
    <submittedName>
        <fullName evidence="3">Secretion/DNA translocation related CpaE-like protein</fullName>
    </submittedName>
</protein>
<dbReference type="AlphaFoldDB" id="A0A931GF15"/>
<accession>A0A931GF15</accession>
<dbReference type="RefSeq" id="WP_196835514.1">
    <property type="nucleotide sequence ID" value="NZ_JADOTZ010000001.1"/>
</dbReference>
<evidence type="ECO:0000313" key="4">
    <source>
        <dbReference type="Proteomes" id="UP000625033"/>
    </source>
</evidence>
<dbReference type="SUPFAM" id="SSF52540">
    <property type="entry name" value="P-loop containing nucleoside triphosphate hydrolases"/>
    <property type="match status" value="1"/>
</dbReference>
<comment type="caution">
    <text evidence="3">The sequence shown here is derived from an EMBL/GenBank/DDBJ whole genome shotgun (WGS) entry which is preliminary data.</text>
</comment>
<evidence type="ECO:0000259" key="2">
    <source>
        <dbReference type="Pfam" id="PF26563"/>
    </source>
</evidence>
<dbReference type="EMBL" id="JADOTZ010000001">
    <property type="protein sequence ID" value="MBG6084167.1"/>
    <property type="molecule type" value="Genomic_DNA"/>
</dbReference>
<evidence type="ECO:0000313" key="3">
    <source>
        <dbReference type="EMBL" id="MBG6084167.1"/>
    </source>
</evidence>
<dbReference type="Pfam" id="PF26563">
    <property type="entry name" value="Rv3660c_N"/>
    <property type="match status" value="1"/>
</dbReference>
<keyword evidence="4" id="KW-1185">Reference proteome</keyword>
<dbReference type="Proteomes" id="UP000625033">
    <property type="component" value="Unassembled WGS sequence"/>
</dbReference>
<reference evidence="3" key="1">
    <citation type="submission" date="2020-11" db="EMBL/GenBank/DDBJ databases">
        <title>Sequencing the genomes of 1000 actinobacteria strains.</title>
        <authorList>
            <person name="Klenk H.-P."/>
        </authorList>
    </citation>
    <scope>NUCLEOTIDE SEQUENCE</scope>
    <source>
        <strain evidence="3">DSM 26152</strain>
    </source>
</reference>
<name>A0A931GF15_9MICC</name>
<dbReference type="InterPro" id="IPR027417">
    <property type="entry name" value="P-loop_NTPase"/>
</dbReference>
<sequence length="374" mass="38385">MSLQTFIPQPPGGLSRVPQRASSVFHEPESPPAAGTADQPPAAWLVSRDTRLIDQVALIAAAAGTELLVGEVAQEAQQRDAVVIVGHDQLERVGQLTAAAVILLGSVEHADQLWQAAARHPGARVAVVPEAAAWLGEYLGERGLRQGAGAVVEFSGLTGGAGTTTLALLTASLAAAAGRSTLLIDADRASSGLGPALGLAGRDSVGLGWQDISSTVGRVPGRQLAEVLPQAAGFSYLTWAAPGDAVRPQTLAEVMAAARQAFEVVVVDAGRCRVGAPRGDAEAPADGSIVVVPAERAWAVPKAVRVEGHHAAVVGALSGGQDVPSIAAAAGLEPLLHVPRLRRLQHVAEVGVPAAARTRAVRRALRPLEAWWTA</sequence>
<dbReference type="InterPro" id="IPR059050">
    <property type="entry name" value="Rv3660c_N"/>
</dbReference>
<feature type="region of interest" description="Disordered" evidence="1">
    <location>
        <begin position="1"/>
        <end position="40"/>
    </location>
</feature>
<gene>
    <name evidence="3" type="ORF">IW252_000934</name>
</gene>
<feature type="domain" description="Rv3660c-like CheY-like N-terminal" evidence="2">
    <location>
        <begin position="47"/>
        <end position="143"/>
    </location>
</feature>
<evidence type="ECO:0000256" key="1">
    <source>
        <dbReference type="SAM" id="MobiDB-lite"/>
    </source>
</evidence>
<proteinExistence type="predicted"/>
<organism evidence="3 4">
    <name type="scientific">Zhihengliuella flava</name>
    <dbReference type="NCBI Taxonomy" id="1285193"/>
    <lineage>
        <taxon>Bacteria</taxon>
        <taxon>Bacillati</taxon>
        <taxon>Actinomycetota</taxon>
        <taxon>Actinomycetes</taxon>
        <taxon>Micrococcales</taxon>
        <taxon>Micrococcaceae</taxon>
        <taxon>Zhihengliuella</taxon>
    </lineage>
</organism>